<dbReference type="AlphaFoldDB" id="A0A8B6BDZ0"/>
<dbReference type="EMBL" id="UYJE01000010">
    <property type="protein sequence ID" value="VDH89150.1"/>
    <property type="molecule type" value="Genomic_DNA"/>
</dbReference>
<gene>
    <name evidence="1" type="ORF">MGAL_10B029873</name>
</gene>
<keyword evidence="2" id="KW-1185">Reference proteome</keyword>
<dbReference type="Proteomes" id="UP000596742">
    <property type="component" value="Unassembled WGS sequence"/>
</dbReference>
<proteinExistence type="predicted"/>
<organism evidence="1 2">
    <name type="scientific">Mytilus galloprovincialis</name>
    <name type="common">Mediterranean mussel</name>
    <dbReference type="NCBI Taxonomy" id="29158"/>
    <lineage>
        <taxon>Eukaryota</taxon>
        <taxon>Metazoa</taxon>
        <taxon>Spiralia</taxon>
        <taxon>Lophotrochozoa</taxon>
        <taxon>Mollusca</taxon>
        <taxon>Bivalvia</taxon>
        <taxon>Autobranchia</taxon>
        <taxon>Pteriomorphia</taxon>
        <taxon>Mytilida</taxon>
        <taxon>Mytiloidea</taxon>
        <taxon>Mytilidae</taxon>
        <taxon>Mytilinae</taxon>
        <taxon>Mytilus</taxon>
    </lineage>
</organism>
<feature type="non-terminal residue" evidence="1">
    <location>
        <position position="1"/>
    </location>
</feature>
<evidence type="ECO:0008006" key="3">
    <source>
        <dbReference type="Google" id="ProtNLM"/>
    </source>
</evidence>
<name>A0A8B6BDZ0_MYTGA</name>
<evidence type="ECO:0000313" key="2">
    <source>
        <dbReference type="Proteomes" id="UP000596742"/>
    </source>
</evidence>
<protein>
    <recommendedName>
        <fullName evidence="3">EB domain-containing protein</fullName>
    </recommendedName>
</protein>
<reference evidence="1" key="1">
    <citation type="submission" date="2018-11" db="EMBL/GenBank/DDBJ databases">
        <authorList>
            <person name="Alioto T."/>
            <person name="Alioto T."/>
        </authorList>
    </citation>
    <scope>NUCLEOTIDE SEQUENCE</scope>
</reference>
<comment type="caution">
    <text evidence="1">The sequence shown here is derived from an EMBL/GenBank/DDBJ whole genome shotgun (WGS) entry which is preliminary data.</text>
</comment>
<accession>A0A8B6BDZ0</accession>
<evidence type="ECO:0000313" key="1">
    <source>
        <dbReference type="EMBL" id="VDH89150.1"/>
    </source>
</evidence>
<dbReference type="OrthoDB" id="6194462at2759"/>
<sequence>MRNLQEDQFDYMDLSDTFLADIEGPGVAFGAGCKGTGVGDCTDNNTICDTGSNKCACSATYYRKNATTCATRIAFGASCKGTGIGDCTDTSNICGGTSKKCECSTTSYKENATTCATKMALNVAFTATQTGQCTDSNAECHATKHTCGCKSTHFVNKAGACHQQVAFNATCVVAEPAKDQCVANTECKKAGGKSPKVNCASGECVSHASCDSGTNKCVCDAGYDPSPIISPTM</sequence>